<evidence type="ECO:0000256" key="1">
    <source>
        <dbReference type="ARBA" id="ARBA00000085"/>
    </source>
</evidence>
<dbReference type="Pfam" id="PF00512">
    <property type="entry name" value="HisKA"/>
    <property type="match status" value="1"/>
</dbReference>
<dbReference type="InterPro" id="IPR003661">
    <property type="entry name" value="HisK_dim/P_dom"/>
</dbReference>
<dbReference type="PANTHER" id="PTHR43065">
    <property type="entry name" value="SENSOR HISTIDINE KINASE"/>
    <property type="match status" value="1"/>
</dbReference>
<dbReference type="EMBL" id="PGXC01000028">
    <property type="protein sequence ID" value="PKK88998.1"/>
    <property type="molecule type" value="Genomic_DNA"/>
</dbReference>
<dbReference type="SUPFAM" id="SSF47384">
    <property type="entry name" value="Homodimeric domain of signal transducing histidine kinase"/>
    <property type="match status" value="1"/>
</dbReference>
<evidence type="ECO:0000313" key="10">
    <source>
        <dbReference type="EMBL" id="PKK88998.1"/>
    </source>
</evidence>
<feature type="modified residue" description="4-aspartylphosphate" evidence="4">
    <location>
        <position position="676"/>
    </location>
</feature>
<keyword evidence="3 4" id="KW-0597">Phosphoprotein</keyword>
<dbReference type="PRINTS" id="PR00344">
    <property type="entry name" value="BCTRLSENSOR"/>
</dbReference>
<feature type="domain" description="PAS" evidence="8">
    <location>
        <begin position="193"/>
        <end position="265"/>
    </location>
</feature>
<dbReference type="Gene3D" id="3.30.565.10">
    <property type="entry name" value="Histidine kinase-like ATPase, C-terminal domain"/>
    <property type="match status" value="1"/>
</dbReference>
<protein>
    <recommendedName>
        <fullName evidence="2">histidine kinase</fullName>
        <ecNumber evidence="2">2.7.13.3</ecNumber>
    </recommendedName>
</protein>
<dbReference type="SUPFAM" id="SSF52172">
    <property type="entry name" value="CheY-like"/>
    <property type="match status" value="1"/>
</dbReference>
<dbReference type="EC" id="2.7.13.3" evidence="2"/>
<dbReference type="SMART" id="SM00388">
    <property type="entry name" value="HisKA"/>
    <property type="match status" value="1"/>
</dbReference>
<feature type="region of interest" description="Disordered" evidence="5">
    <location>
        <begin position="748"/>
        <end position="775"/>
    </location>
</feature>
<dbReference type="Pfam" id="PF00072">
    <property type="entry name" value="Response_reg"/>
    <property type="match status" value="1"/>
</dbReference>
<feature type="domain" description="Response regulatory" evidence="7">
    <location>
        <begin position="625"/>
        <end position="741"/>
    </location>
</feature>
<dbReference type="PROSITE" id="PS50113">
    <property type="entry name" value="PAC"/>
    <property type="match status" value="1"/>
</dbReference>
<dbReference type="SUPFAM" id="SSF55785">
    <property type="entry name" value="PYP-like sensor domain (PAS domain)"/>
    <property type="match status" value="1"/>
</dbReference>
<dbReference type="InterPro" id="IPR003594">
    <property type="entry name" value="HATPase_dom"/>
</dbReference>
<dbReference type="PROSITE" id="PS50112">
    <property type="entry name" value="PAS"/>
    <property type="match status" value="1"/>
</dbReference>
<proteinExistence type="predicted"/>
<comment type="caution">
    <text evidence="10">The sequence shown here is derived from an EMBL/GenBank/DDBJ whole genome shotgun (WGS) entry which is preliminary data.</text>
</comment>
<dbReference type="InterPro" id="IPR001789">
    <property type="entry name" value="Sig_transdc_resp-reg_receiver"/>
</dbReference>
<dbReference type="InterPro" id="IPR005467">
    <property type="entry name" value="His_kinase_dom"/>
</dbReference>
<dbReference type="CDD" id="cd00156">
    <property type="entry name" value="REC"/>
    <property type="match status" value="1"/>
</dbReference>
<evidence type="ECO:0000256" key="2">
    <source>
        <dbReference type="ARBA" id="ARBA00012438"/>
    </source>
</evidence>
<evidence type="ECO:0000256" key="4">
    <source>
        <dbReference type="PROSITE-ProRule" id="PRU00169"/>
    </source>
</evidence>
<dbReference type="PANTHER" id="PTHR43065:SF42">
    <property type="entry name" value="TWO-COMPONENT SENSOR PPRA"/>
    <property type="match status" value="1"/>
</dbReference>
<dbReference type="SUPFAM" id="SSF55781">
    <property type="entry name" value="GAF domain-like"/>
    <property type="match status" value="1"/>
</dbReference>
<dbReference type="Proteomes" id="UP000233256">
    <property type="component" value="Unassembled WGS sequence"/>
</dbReference>
<dbReference type="Pfam" id="PF13426">
    <property type="entry name" value="PAS_9"/>
    <property type="match status" value="1"/>
</dbReference>
<evidence type="ECO:0000256" key="3">
    <source>
        <dbReference type="ARBA" id="ARBA00022553"/>
    </source>
</evidence>
<dbReference type="InterPro" id="IPR000700">
    <property type="entry name" value="PAS-assoc_C"/>
</dbReference>
<accession>A0A2N1PKX7</accession>
<dbReference type="CDD" id="cd00082">
    <property type="entry name" value="HisKA"/>
    <property type="match status" value="1"/>
</dbReference>
<dbReference type="PROSITE" id="PS50109">
    <property type="entry name" value="HIS_KIN"/>
    <property type="match status" value="1"/>
</dbReference>
<dbReference type="Gene3D" id="3.40.50.2300">
    <property type="match status" value="1"/>
</dbReference>
<dbReference type="PROSITE" id="PS50110">
    <property type="entry name" value="RESPONSE_REGULATORY"/>
    <property type="match status" value="1"/>
</dbReference>
<dbReference type="InterPro" id="IPR036097">
    <property type="entry name" value="HisK_dim/P_sf"/>
</dbReference>
<dbReference type="InterPro" id="IPR035965">
    <property type="entry name" value="PAS-like_dom_sf"/>
</dbReference>
<name>A0A2N1PKX7_9BACT</name>
<evidence type="ECO:0000259" key="9">
    <source>
        <dbReference type="PROSITE" id="PS50113"/>
    </source>
</evidence>
<dbReference type="SMART" id="SM00448">
    <property type="entry name" value="REC"/>
    <property type="match status" value="1"/>
</dbReference>
<evidence type="ECO:0000313" key="11">
    <source>
        <dbReference type="Proteomes" id="UP000233256"/>
    </source>
</evidence>
<dbReference type="CDD" id="cd00130">
    <property type="entry name" value="PAS"/>
    <property type="match status" value="1"/>
</dbReference>
<dbReference type="SUPFAM" id="SSF55874">
    <property type="entry name" value="ATPase domain of HSP90 chaperone/DNA topoisomerase II/histidine kinase"/>
    <property type="match status" value="1"/>
</dbReference>
<dbReference type="Gene3D" id="3.30.450.20">
    <property type="entry name" value="PAS domain"/>
    <property type="match status" value="1"/>
</dbReference>
<dbReference type="InterPro" id="IPR004358">
    <property type="entry name" value="Sig_transdc_His_kin-like_C"/>
</dbReference>
<dbReference type="InterPro" id="IPR000014">
    <property type="entry name" value="PAS"/>
</dbReference>
<reference evidence="10 11" key="1">
    <citation type="journal article" date="2017" name="ISME J.">
        <title>Potential for microbial H2 and metal transformations associated with novel bacteria and archaea in deep terrestrial subsurface sediments.</title>
        <authorList>
            <person name="Hernsdorf A.W."/>
            <person name="Amano Y."/>
            <person name="Miyakawa K."/>
            <person name="Ise K."/>
            <person name="Suzuki Y."/>
            <person name="Anantharaman K."/>
            <person name="Probst A."/>
            <person name="Burstein D."/>
            <person name="Thomas B.C."/>
            <person name="Banfield J.F."/>
        </authorList>
    </citation>
    <scope>NUCLEOTIDE SEQUENCE [LARGE SCALE GENOMIC DNA]</scope>
    <source>
        <strain evidence="10">HGW-Wallbacteria-1</strain>
    </source>
</reference>
<dbReference type="SMART" id="SM00387">
    <property type="entry name" value="HATPase_c"/>
    <property type="match status" value="1"/>
</dbReference>
<comment type="catalytic activity">
    <reaction evidence="1">
        <text>ATP + protein L-histidine = ADP + protein N-phospho-L-histidine.</text>
        <dbReference type="EC" id="2.7.13.3"/>
    </reaction>
</comment>
<organism evidence="10 11">
    <name type="scientific">Candidatus Wallbacteria bacterium HGW-Wallbacteria-1</name>
    <dbReference type="NCBI Taxonomy" id="2013854"/>
    <lineage>
        <taxon>Bacteria</taxon>
        <taxon>Candidatus Walliibacteriota</taxon>
    </lineage>
</organism>
<evidence type="ECO:0000259" key="8">
    <source>
        <dbReference type="PROSITE" id="PS50112"/>
    </source>
</evidence>
<evidence type="ECO:0000256" key="5">
    <source>
        <dbReference type="SAM" id="MobiDB-lite"/>
    </source>
</evidence>
<dbReference type="Gene3D" id="1.10.287.130">
    <property type="match status" value="1"/>
</dbReference>
<dbReference type="InterPro" id="IPR001610">
    <property type="entry name" value="PAC"/>
</dbReference>
<dbReference type="GO" id="GO:0000155">
    <property type="term" value="F:phosphorelay sensor kinase activity"/>
    <property type="evidence" value="ECO:0007669"/>
    <property type="project" value="InterPro"/>
</dbReference>
<dbReference type="AlphaFoldDB" id="A0A2N1PKX7"/>
<evidence type="ECO:0000259" key="6">
    <source>
        <dbReference type="PROSITE" id="PS50109"/>
    </source>
</evidence>
<dbReference type="Pfam" id="PF02518">
    <property type="entry name" value="HATPase_c"/>
    <property type="match status" value="1"/>
</dbReference>
<evidence type="ECO:0000259" key="7">
    <source>
        <dbReference type="PROSITE" id="PS50110"/>
    </source>
</evidence>
<sequence>MNLTPNHFQGRIEDEISQSKASSFLIVNLLNSILTHSNNPGQFAQFITSEIRELVGAKAVALMMAPHFTVSTVAPQRHLSRFSDPQFTHICRKYSNEQSPIPLAPEDHCGNGIIIPLHAAGEPIGTILIMDLLTEIGVNSALQALESLAGVIGLVFRNTMLYKNLDNLVMERTRDLSNEVERHSQSLELLRQENIFIEKTLNSIKDTLVVFDPKSHRIIRWNNAFLEISGYSEDLLQNMIAPDEMFNKSDNELIHSHMKSLLALRETSTSQIKTNNHIPTPVHSGTDRFSNSIIAELLPREGSPIPMEFTAAPVIDNSGELLYIIVTGRDIRERIAAENERKRYEEQLRQSNKLEAIGTLAGGISHDFNNILASILGNAEVAEEDLTQLKSLSPHDHDQAAESLLQIEKAVSEIIIAGNRARDLISHILAFSRKQPHTQKSVILKGILFEILVFLRSTVPSTIQIQHNLEEAKDVDVVYGDPTQIYQILLNICTNASQAMKWAEKGVLEIHLEQVLLDPAESHAVPGLKPGPYARISISDTGQGIPAEIIDRIFDPYFTTKDLGKGCGFGLAVSMGLAKSHDGTITVNSIPERGTTFTVLLPTVKSSAFLTSSIQTDAIPHGNERILLVDDEDALVDLISRRLERLGYRVTAIRDSREALKFFKQNHESLDLLLSDQTMPGLSGDRLTAAIHRIRPGFPVIICSGYSSRLNSDTARMNGIDAYLMKPVDKGDLARTIRKVLDSVKEPQQVTDRLNTREFSEFSENGEPTEKVPSE</sequence>
<dbReference type="SMART" id="SM00086">
    <property type="entry name" value="PAC"/>
    <property type="match status" value="1"/>
</dbReference>
<feature type="domain" description="PAC" evidence="9">
    <location>
        <begin position="291"/>
        <end position="343"/>
    </location>
</feature>
<dbReference type="InterPro" id="IPR011006">
    <property type="entry name" value="CheY-like_superfamily"/>
</dbReference>
<gene>
    <name evidence="10" type="ORF">CVV64_16370</name>
</gene>
<feature type="domain" description="Histidine kinase" evidence="6">
    <location>
        <begin position="363"/>
        <end position="605"/>
    </location>
</feature>
<dbReference type="InterPro" id="IPR036890">
    <property type="entry name" value="HATPase_C_sf"/>
</dbReference>